<keyword evidence="4" id="KW-1185">Reference proteome</keyword>
<evidence type="ECO:0000313" key="4">
    <source>
        <dbReference type="Proteomes" id="UP000754883"/>
    </source>
</evidence>
<dbReference type="PANTHER" id="PTHR38117:SF2">
    <property type="entry name" value="NACHT AND WD40 DOMAIN PROTEIN"/>
    <property type="match status" value="1"/>
</dbReference>
<dbReference type="PANTHER" id="PTHR38117">
    <property type="entry name" value="NACHT AND WD40 DOMAIN PROTEIN"/>
    <property type="match status" value="1"/>
</dbReference>
<dbReference type="Pfam" id="PF23155">
    <property type="entry name" value="DUF7053"/>
    <property type="match status" value="1"/>
</dbReference>
<name>A0A9N9YAF5_9HYPO</name>
<gene>
    <name evidence="3" type="ORF">CBYS24578_00003096</name>
</gene>
<evidence type="ECO:0000313" key="3">
    <source>
        <dbReference type="EMBL" id="CAG9997450.1"/>
    </source>
</evidence>
<proteinExistence type="predicted"/>
<organism evidence="3 4">
    <name type="scientific">Clonostachys byssicola</name>
    <dbReference type="NCBI Taxonomy" id="160290"/>
    <lineage>
        <taxon>Eukaryota</taxon>
        <taxon>Fungi</taxon>
        <taxon>Dikarya</taxon>
        <taxon>Ascomycota</taxon>
        <taxon>Pezizomycotina</taxon>
        <taxon>Sordariomycetes</taxon>
        <taxon>Hypocreomycetidae</taxon>
        <taxon>Hypocreales</taxon>
        <taxon>Bionectriaceae</taxon>
        <taxon>Clonostachys</taxon>
    </lineage>
</organism>
<dbReference type="AlphaFoldDB" id="A0A9N9YAF5"/>
<sequence>MLKRTTFTNISPLPPSVSRETALDFLHNHLEMIDLNPLVIERHAIPAPDHAEPDEHSCAWYSITDKISYIPGSDLLSGEVSYTAAFHNLSDGLQTHCHAPMGLDLRERWSVGGRLPHEPPETQELGLGAPATGLYIREDIDFRCNFLMAGFVRKTLSKAHGTVVEAMGRKALAAGGPPAASLGSAPHAGAGTHSAVASGGAAAAPFGVNHQQQQQQQHGGVQYGGGRNEGSIPNATAAFQRAPPPWAAPPDVQNRAHAPVFFSELDATGDNKIQAR</sequence>
<comment type="caution">
    <text evidence="3">The sequence shown here is derived from an EMBL/GenBank/DDBJ whole genome shotgun (WGS) entry which is preliminary data.</text>
</comment>
<feature type="domain" description="DUF7053" evidence="2">
    <location>
        <begin position="3"/>
        <end position="171"/>
    </location>
</feature>
<accession>A0A9N9YAF5</accession>
<reference evidence="3 4" key="2">
    <citation type="submission" date="2021-10" db="EMBL/GenBank/DDBJ databases">
        <authorList>
            <person name="Piombo E."/>
        </authorList>
    </citation>
    <scope>NUCLEOTIDE SEQUENCE [LARGE SCALE GENOMIC DNA]</scope>
</reference>
<evidence type="ECO:0000259" key="2">
    <source>
        <dbReference type="Pfam" id="PF23155"/>
    </source>
</evidence>
<dbReference type="EMBL" id="CABFNO020001546">
    <property type="protein sequence ID" value="CAG9997450.1"/>
    <property type="molecule type" value="Genomic_DNA"/>
</dbReference>
<protein>
    <recommendedName>
        <fullName evidence="2">DUF7053 domain-containing protein</fullName>
    </recommendedName>
</protein>
<dbReference type="InterPro" id="IPR055481">
    <property type="entry name" value="DUF7053"/>
</dbReference>
<reference evidence="4" key="1">
    <citation type="submission" date="2019-06" db="EMBL/GenBank/DDBJ databases">
        <authorList>
            <person name="Broberg M."/>
        </authorList>
    </citation>
    <scope>NUCLEOTIDE SEQUENCE [LARGE SCALE GENOMIC DNA]</scope>
</reference>
<dbReference type="OrthoDB" id="3246050at2759"/>
<dbReference type="Proteomes" id="UP000754883">
    <property type="component" value="Unassembled WGS sequence"/>
</dbReference>
<feature type="compositionally biased region" description="Low complexity" evidence="1">
    <location>
        <begin position="174"/>
        <end position="220"/>
    </location>
</feature>
<evidence type="ECO:0000256" key="1">
    <source>
        <dbReference type="SAM" id="MobiDB-lite"/>
    </source>
</evidence>
<feature type="region of interest" description="Disordered" evidence="1">
    <location>
        <begin position="174"/>
        <end position="233"/>
    </location>
</feature>